<feature type="region of interest" description="Disordered" evidence="1">
    <location>
        <begin position="38"/>
        <end position="73"/>
    </location>
</feature>
<proteinExistence type="predicted"/>
<protein>
    <submittedName>
        <fullName evidence="2">(salmon louse) hypothetical protein</fullName>
    </submittedName>
</protein>
<organism evidence="2 3">
    <name type="scientific">Lepeophtheirus salmonis</name>
    <name type="common">Salmon louse</name>
    <name type="synonym">Caligus salmonis</name>
    <dbReference type="NCBI Taxonomy" id="72036"/>
    <lineage>
        <taxon>Eukaryota</taxon>
        <taxon>Metazoa</taxon>
        <taxon>Ecdysozoa</taxon>
        <taxon>Arthropoda</taxon>
        <taxon>Crustacea</taxon>
        <taxon>Multicrustacea</taxon>
        <taxon>Hexanauplia</taxon>
        <taxon>Copepoda</taxon>
        <taxon>Siphonostomatoida</taxon>
        <taxon>Caligidae</taxon>
        <taxon>Lepeophtheirus</taxon>
    </lineage>
</organism>
<reference evidence="2" key="1">
    <citation type="submission" date="2021-02" db="EMBL/GenBank/DDBJ databases">
        <authorList>
            <person name="Bekaert M."/>
        </authorList>
    </citation>
    <scope>NUCLEOTIDE SEQUENCE</scope>
    <source>
        <strain evidence="2">IoA-00</strain>
    </source>
</reference>
<dbReference type="Pfam" id="PF16087">
    <property type="entry name" value="DUF4817"/>
    <property type="match status" value="1"/>
</dbReference>
<dbReference type="PANTHER" id="PTHR47326">
    <property type="entry name" value="TRANSPOSABLE ELEMENT TC3 TRANSPOSASE-LIKE PROTEIN"/>
    <property type="match status" value="1"/>
</dbReference>
<sequence length="122" mass="14361">MENNRSIIATQRQFRLKYPNYPVPHSTTIYSLHANFRQHGTTADRPRSGRQPNVENLNLEQNSVAESPETSIRRRASQLNISARSLRRILKTNLRIFQYRIQLVHKLLPREHNQRVCTVMQS</sequence>
<dbReference type="InterPro" id="IPR032135">
    <property type="entry name" value="DUF4817"/>
</dbReference>
<gene>
    <name evidence="2" type="ORF">LSAA_461</name>
</gene>
<feature type="compositionally biased region" description="Polar residues" evidence="1">
    <location>
        <begin position="50"/>
        <end position="70"/>
    </location>
</feature>
<keyword evidence="3" id="KW-1185">Reference proteome</keyword>
<name>A0A7R8CCJ2_LEPSM</name>
<accession>A0A7R8CCJ2</accession>
<evidence type="ECO:0000313" key="3">
    <source>
        <dbReference type="Proteomes" id="UP000675881"/>
    </source>
</evidence>
<dbReference type="Proteomes" id="UP000675881">
    <property type="component" value="Chromosome 1"/>
</dbReference>
<dbReference type="EMBL" id="HG994580">
    <property type="protein sequence ID" value="CAF2771617.1"/>
    <property type="molecule type" value="Genomic_DNA"/>
</dbReference>
<evidence type="ECO:0000313" key="2">
    <source>
        <dbReference type="EMBL" id="CAF2771617.1"/>
    </source>
</evidence>
<evidence type="ECO:0000256" key="1">
    <source>
        <dbReference type="SAM" id="MobiDB-lite"/>
    </source>
</evidence>
<dbReference type="AlphaFoldDB" id="A0A7R8CCJ2"/>
<dbReference type="PANTHER" id="PTHR47326:SF1">
    <property type="entry name" value="HTH PSQ-TYPE DOMAIN-CONTAINING PROTEIN"/>
    <property type="match status" value="1"/>
</dbReference>